<reference evidence="1 2" key="1">
    <citation type="journal article" date="2023" name="Arcadia Sci">
        <title>De novo assembly of a long-read Amblyomma americanum tick genome.</title>
        <authorList>
            <person name="Chou S."/>
            <person name="Poskanzer K.E."/>
            <person name="Rollins M."/>
            <person name="Thuy-Boun P.S."/>
        </authorList>
    </citation>
    <scope>NUCLEOTIDE SEQUENCE [LARGE SCALE GENOMIC DNA]</scope>
    <source>
        <strain evidence="1">F_SG_1</strain>
        <tissue evidence="1">Salivary glands</tissue>
    </source>
</reference>
<organism evidence="1 2">
    <name type="scientific">Amblyomma americanum</name>
    <name type="common">Lone star tick</name>
    <dbReference type="NCBI Taxonomy" id="6943"/>
    <lineage>
        <taxon>Eukaryota</taxon>
        <taxon>Metazoa</taxon>
        <taxon>Ecdysozoa</taxon>
        <taxon>Arthropoda</taxon>
        <taxon>Chelicerata</taxon>
        <taxon>Arachnida</taxon>
        <taxon>Acari</taxon>
        <taxon>Parasitiformes</taxon>
        <taxon>Ixodida</taxon>
        <taxon>Ixodoidea</taxon>
        <taxon>Ixodidae</taxon>
        <taxon>Amblyomminae</taxon>
        <taxon>Amblyomma</taxon>
    </lineage>
</organism>
<keyword evidence="2" id="KW-1185">Reference proteome</keyword>
<dbReference type="Proteomes" id="UP001321473">
    <property type="component" value="Unassembled WGS sequence"/>
</dbReference>
<gene>
    <name evidence="1" type="ORF">V5799_025374</name>
</gene>
<dbReference type="AlphaFoldDB" id="A0AAQ4E9W2"/>
<evidence type="ECO:0000313" key="2">
    <source>
        <dbReference type="Proteomes" id="UP001321473"/>
    </source>
</evidence>
<name>A0AAQ4E9W2_AMBAM</name>
<dbReference type="EMBL" id="JARKHS020019817">
    <property type="protein sequence ID" value="KAK8771382.1"/>
    <property type="molecule type" value="Genomic_DNA"/>
</dbReference>
<sequence>MMMPNSSQAPNNLPNKLKKAVGWPTCRYGDITAQRYNLQCTGMYGRGPTCQERYAAGGKVKLQICYVGDSTVIPLSFM</sequence>
<evidence type="ECO:0000313" key="1">
    <source>
        <dbReference type="EMBL" id="KAK8771382.1"/>
    </source>
</evidence>
<accession>A0AAQ4E9W2</accession>
<proteinExistence type="predicted"/>
<protein>
    <submittedName>
        <fullName evidence="1">Uncharacterized protein</fullName>
    </submittedName>
</protein>
<comment type="caution">
    <text evidence="1">The sequence shown here is derived from an EMBL/GenBank/DDBJ whole genome shotgun (WGS) entry which is preliminary data.</text>
</comment>